<accession>F0ZPW5</accession>
<sequence>MFKRKDQLIDLIENFSILSNCQQVKNILLLKLKNQVTNENEIKIIKNLLNLLKVPEKFLRNDPKIRFNFISSPSEDHDIFVPLHLNIDTLYSLVQDESQSEFLKVHGLKDSIKLIIKEFYHFIQDLVSKVKLFNGNELALDLLEEKPLVFSEFQSIRSIDLGQAFTLASYDPKEYYFIRKNQSGNSIGSSHKGVYFKVDSGNTCLKPARENAVFQFYLNLFQDDGFISPSSLLFIDQIPILPPDSGECKEREELMKKKNEFNLSSSQEVLKRFPDLERKILNLSVKKRISIQASLLVDGVTLEEFMKSSLDEDTFNENISNIDMESFSAHILSSLLLIPSDYKSDNIIIEKGTNRIVGIDNDLVMECDEIERENDGKYFIRTKNMLYLLPQMQEPVHSSIREKFLKHNPQIFVLKWLMQLLEKEKDYLVLVNSVLSHHPNQNMEKAEKNLNESLMFPLCFLPEWISKMIDRFAEIQDHLEQNQSITHNELLKIIHPYSSYYFDALSKHYQNPFKKLLSIYNREFDFIRLLNKYPPDIDEADLHQMYNQLSSFAKANYEPNVTILSSIKNILFQTNISKFFGKDLLELVEIVFEIEKHYHIHNDQFNKTWLTSTIFPSIVRQGASIEIIEKFKKKFRFYGNDNDASIIHAAIESKSSEMFKVISILSKWFNLDNSINNCTPLDLACLNNNIELFKFLISLGAGSKASYVVVENFYKSLTNDQKLLLKDSIELLYHINPKSAWKLSLNYLLPMQTSTNFIIKTASEGTRTIANRDLWNNLFYQNKPKKSNIYGSRSVPFIQDVNLGHKLYFKFEPQFPGIELSVTALGQQLFGYISPFSELASINEIPVLISQAVIGEPLNDVLLKYPERINQLDPSSISKMLVMSMLCNPADGNLGNYIISPIPNVLNKKTESYKIISIDNDQAFMPPRCKELKSGLSLQVETVLFLFDQMKHPIHQDVYSSIKSRDLNMVLKKWVQHLKVYQQNTIDLFSKSAHERLKNERRTVLSITFARGMIKKLYSKLIRLQVELNKSKDKPITHLQLLEILEPIVATRYKLILEESHLSIYDRFKKLKRLSGFNNDIDILRLTTSSIYSAAHLLESREIPNIKDIENDLWSGEFGPAQVEAEIDEIRK</sequence>
<name>F0ZPW5_DICPU</name>
<dbReference type="VEuPathDB" id="AmoebaDB:DICPUDRAFT_153848"/>
<dbReference type="InterPro" id="IPR002110">
    <property type="entry name" value="Ankyrin_rpt"/>
</dbReference>
<dbReference type="InterPro" id="IPR036770">
    <property type="entry name" value="Ankyrin_rpt-contain_sf"/>
</dbReference>
<protein>
    <submittedName>
        <fullName evidence="2">Uncharacterized protein</fullName>
    </submittedName>
</protein>
<dbReference type="Proteomes" id="UP000001064">
    <property type="component" value="Unassembled WGS sequence"/>
</dbReference>
<dbReference type="GeneID" id="10502496"/>
<dbReference type="AlphaFoldDB" id="F0ZPW5"/>
<dbReference type="eggNOG" id="ENOG502SG89">
    <property type="taxonomic scope" value="Eukaryota"/>
</dbReference>
<evidence type="ECO:0000313" key="2">
    <source>
        <dbReference type="EMBL" id="EGC34014.1"/>
    </source>
</evidence>
<evidence type="ECO:0000313" key="3">
    <source>
        <dbReference type="Proteomes" id="UP000001064"/>
    </source>
</evidence>
<dbReference type="SMART" id="SM00248">
    <property type="entry name" value="ANK"/>
    <property type="match status" value="2"/>
</dbReference>
<dbReference type="PROSITE" id="PS50088">
    <property type="entry name" value="ANK_REPEAT"/>
    <property type="match status" value="1"/>
</dbReference>
<feature type="repeat" description="ANK" evidence="1">
    <location>
        <begin position="676"/>
        <end position="701"/>
    </location>
</feature>
<dbReference type="KEGG" id="dpp:DICPUDRAFT_153848"/>
<dbReference type="Pfam" id="PF13606">
    <property type="entry name" value="Ank_3"/>
    <property type="match status" value="1"/>
</dbReference>
<dbReference type="InParanoid" id="F0ZPW5"/>
<dbReference type="PANTHER" id="PTHR46433:SF1">
    <property type="entry name" value="ANKYRIN REPEAT-CONTAINING PROTEIN"/>
    <property type="match status" value="1"/>
</dbReference>
<dbReference type="SUPFAM" id="SSF48403">
    <property type="entry name" value="Ankyrin repeat"/>
    <property type="match status" value="1"/>
</dbReference>
<organism evidence="2 3">
    <name type="scientific">Dictyostelium purpureum</name>
    <name type="common">Slime mold</name>
    <dbReference type="NCBI Taxonomy" id="5786"/>
    <lineage>
        <taxon>Eukaryota</taxon>
        <taxon>Amoebozoa</taxon>
        <taxon>Evosea</taxon>
        <taxon>Eumycetozoa</taxon>
        <taxon>Dictyostelia</taxon>
        <taxon>Dictyosteliales</taxon>
        <taxon>Dictyosteliaceae</taxon>
        <taxon>Dictyostelium</taxon>
    </lineage>
</organism>
<dbReference type="EMBL" id="GL871116">
    <property type="protein sequence ID" value="EGC34014.1"/>
    <property type="molecule type" value="Genomic_DNA"/>
</dbReference>
<keyword evidence="1" id="KW-0040">ANK repeat</keyword>
<keyword evidence="3" id="KW-1185">Reference proteome</keyword>
<gene>
    <name evidence="2" type="ORF">DICPUDRAFT_153848</name>
</gene>
<dbReference type="RefSeq" id="XP_003289458.1">
    <property type="nucleotide sequence ID" value="XM_003289410.1"/>
</dbReference>
<evidence type="ECO:0000256" key="1">
    <source>
        <dbReference type="PROSITE-ProRule" id="PRU00023"/>
    </source>
</evidence>
<dbReference type="OrthoDB" id="23283at2759"/>
<dbReference type="PROSITE" id="PS50297">
    <property type="entry name" value="ANK_REP_REGION"/>
    <property type="match status" value="1"/>
</dbReference>
<dbReference type="PANTHER" id="PTHR46433">
    <property type="entry name" value="ANK_REP_REGION DOMAIN-CONTAINING PROTEIN-RELATED"/>
    <property type="match status" value="1"/>
</dbReference>
<dbReference type="Gene3D" id="1.25.40.20">
    <property type="entry name" value="Ankyrin repeat-containing domain"/>
    <property type="match status" value="1"/>
</dbReference>
<reference evidence="3" key="1">
    <citation type="journal article" date="2011" name="Genome Biol.">
        <title>Comparative genomics of the social amoebae Dictyostelium discoideum and Dictyostelium purpureum.</title>
        <authorList>
            <consortium name="US DOE Joint Genome Institute (JGI-PGF)"/>
            <person name="Sucgang R."/>
            <person name="Kuo A."/>
            <person name="Tian X."/>
            <person name="Salerno W."/>
            <person name="Parikh A."/>
            <person name="Feasley C.L."/>
            <person name="Dalin E."/>
            <person name="Tu H."/>
            <person name="Huang E."/>
            <person name="Barry K."/>
            <person name="Lindquist E."/>
            <person name="Shapiro H."/>
            <person name="Bruce D."/>
            <person name="Schmutz J."/>
            <person name="Salamov A."/>
            <person name="Fey P."/>
            <person name="Gaudet P."/>
            <person name="Anjard C."/>
            <person name="Babu M.M."/>
            <person name="Basu S."/>
            <person name="Bushmanova Y."/>
            <person name="van der Wel H."/>
            <person name="Katoh-Kurasawa M."/>
            <person name="Dinh C."/>
            <person name="Coutinho P.M."/>
            <person name="Saito T."/>
            <person name="Elias M."/>
            <person name="Schaap P."/>
            <person name="Kay R.R."/>
            <person name="Henrissat B."/>
            <person name="Eichinger L."/>
            <person name="Rivero F."/>
            <person name="Putnam N.H."/>
            <person name="West C.M."/>
            <person name="Loomis W.F."/>
            <person name="Chisholm R.L."/>
            <person name="Shaulsky G."/>
            <person name="Strassmann J.E."/>
            <person name="Queller D.C."/>
            <person name="Kuspa A."/>
            <person name="Grigoriev I.V."/>
        </authorList>
    </citation>
    <scope>NUCLEOTIDE SEQUENCE [LARGE SCALE GENOMIC DNA]</scope>
    <source>
        <strain evidence="3">QSDP1</strain>
    </source>
</reference>
<proteinExistence type="predicted"/>